<evidence type="ECO:0000259" key="4">
    <source>
        <dbReference type="Pfam" id="PF00931"/>
    </source>
</evidence>
<dbReference type="GO" id="GO:0043531">
    <property type="term" value="F:ADP binding"/>
    <property type="evidence" value="ECO:0007669"/>
    <property type="project" value="InterPro"/>
</dbReference>
<keyword evidence="3" id="KW-0732">Signal</keyword>
<keyword evidence="2" id="KW-0611">Plant defense</keyword>
<gene>
    <name evidence="7" type="ORF">RND81_12G227300</name>
</gene>
<feature type="domain" description="Disease resistance R13L4/SHOC-2-like LRR" evidence="6">
    <location>
        <begin position="429"/>
        <end position="716"/>
    </location>
</feature>
<feature type="domain" description="Disease resistance protein winged helix" evidence="5">
    <location>
        <begin position="280"/>
        <end position="354"/>
    </location>
</feature>
<dbReference type="InterPro" id="IPR044974">
    <property type="entry name" value="Disease_R_plants"/>
</dbReference>
<proteinExistence type="predicted"/>
<evidence type="ECO:0000256" key="2">
    <source>
        <dbReference type="ARBA" id="ARBA00022821"/>
    </source>
</evidence>
<dbReference type="InterPro" id="IPR027417">
    <property type="entry name" value="P-loop_NTPase"/>
</dbReference>
<evidence type="ECO:0008006" key="9">
    <source>
        <dbReference type="Google" id="ProtNLM"/>
    </source>
</evidence>
<dbReference type="Pfam" id="PF23559">
    <property type="entry name" value="WHD_DRP"/>
    <property type="match status" value="1"/>
</dbReference>
<name>A0AAW1HEB5_SAPOF</name>
<dbReference type="PANTHER" id="PTHR23155:SF1185">
    <property type="entry name" value="DISEASE RESISTANCE RPP8-LIKE PROTEIN 3-RELATED"/>
    <property type="match status" value="1"/>
</dbReference>
<evidence type="ECO:0000256" key="3">
    <source>
        <dbReference type="SAM" id="SignalP"/>
    </source>
</evidence>
<feature type="domain" description="NB-ARC" evidence="4">
    <location>
        <begin position="17"/>
        <end position="157"/>
    </location>
</feature>
<keyword evidence="8" id="KW-1185">Reference proteome</keyword>
<dbReference type="InterPro" id="IPR036388">
    <property type="entry name" value="WH-like_DNA-bd_sf"/>
</dbReference>
<dbReference type="InterPro" id="IPR055414">
    <property type="entry name" value="LRR_R13L4/SHOC2-like"/>
</dbReference>
<dbReference type="GO" id="GO:0098542">
    <property type="term" value="P:defense response to other organism"/>
    <property type="evidence" value="ECO:0007669"/>
    <property type="project" value="TreeGrafter"/>
</dbReference>
<evidence type="ECO:0000313" key="7">
    <source>
        <dbReference type="EMBL" id="KAK9674355.1"/>
    </source>
</evidence>
<dbReference type="FunFam" id="1.10.10.10:FF:000322">
    <property type="entry name" value="Probable disease resistance protein At1g63360"/>
    <property type="match status" value="1"/>
</dbReference>
<dbReference type="Gene3D" id="3.80.10.10">
    <property type="entry name" value="Ribonuclease Inhibitor"/>
    <property type="match status" value="1"/>
</dbReference>
<dbReference type="SUPFAM" id="SSF52058">
    <property type="entry name" value="L domain-like"/>
    <property type="match status" value="1"/>
</dbReference>
<dbReference type="InterPro" id="IPR032675">
    <property type="entry name" value="LRR_dom_sf"/>
</dbReference>
<dbReference type="SUPFAM" id="SSF52540">
    <property type="entry name" value="P-loop containing nucleoside triphosphate hydrolases"/>
    <property type="match status" value="1"/>
</dbReference>
<dbReference type="EMBL" id="JBDFQZ010000012">
    <property type="protein sequence ID" value="KAK9674355.1"/>
    <property type="molecule type" value="Genomic_DNA"/>
</dbReference>
<dbReference type="InterPro" id="IPR002182">
    <property type="entry name" value="NB-ARC"/>
</dbReference>
<dbReference type="AlphaFoldDB" id="A0AAW1HEB5"/>
<protein>
    <recommendedName>
        <fullName evidence="9">NB-ARC domain-containing protein</fullName>
    </recommendedName>
</protein>
<keyword evidence="1" id="KW-0677">Repeat</keyword>
<evidence type="ECO:0000259" key="5">
    <source>
        <dbReference type="Pfam" id="PF23559"/>
    </source>
</evidence>
<dbReference type="InterPro" id="IPR042197">
    <property type="entry name" value="Apaf_helical"/>
</dbReference>
<evidence type="ECO:0000259" key="6">
    <source>
        <dbReference type="Pfam" id="PF23598"/>
    </source>
</evidence>
<dbReference type="Gene3D" id="1.10.8.430">
    <property type="entry name" value="Helical domain of apoptotic protease-activating factors"/>
    <property type="match status" value="1"/>
</dbReference>
<dbReference type="Pfam" id="PF00931">
    <property type="entry name" value="NB-ARC"/>
    <property type="match status" value="1"/>
</dbReference>
<dbReference type="PRINTS" id="PR00364">
    <property type="entry name" value="DISEASERSIST"/>
</dbReference>
<comment type="caution">
    <text evidence="7">The sequence shown here is derived from an EMBL/GenBank/DDBJ whole genome shotgun (WGS) entry which is preliminary data.</text>
</comment>
<accession>A0AAW1HEB5</accession>
<evidence type="ECO:0000256" key="1">
    <source>
        <dbReference type="ARBA" id="ARBA00022737"/>
    </source>
</evidence>
<organism evidence="7 8">
    <name type="scientific">Saponaria officinalis</name>
    <name type="common">Common soapwort</name>
    <name type="synonym">Lychnis saponaria</name>
    <dbReference type="NCBI Taxonomy" id="3572"/>
    <lineage>
        <taxon>Eukaryota</taxon>
        <taxon>Viridiplantae</taxon>
        <taxon>Streptophyta</taxon>
        <taxon>Embryophyta</taxon>
        <taxon>Tracheophyta</taxon>
        <taxon>Spermatophyta</taxon>
        <taxon>Magnoliopsida</taxon>
        <taxon>eudicotyledons</taxon>
        <taxon>Gunneridae</taxon>
        <taxon>Pentapetalae</taxon>
        <taxon>Caryophyllales</taxon>
        <taxon>Caryophyllaceae</taxon>
        <taxon>Caryophylleae</taxon>
        <taxon>Saponaria</taxon>
    </lineage>
</organism>
<dbReference type="Gene3D" id="1.10.10.10">
    <property type="entry name" value="Winged helix-like DNA-binding domain superfamily/Winged helix DNA-binding domain"/>
    <property type="match status" value="1"/>
</dbReference>
<dbReference type="Gene3D" id="3.40.50.300">
    <property type="entry name" value="P-loop containing nucleotide triphosphate hydrolases"/>
    <property type="match status" value="1"/>
</dbReference>
<dbReference type="Pfam" id="PF23598">
    <property type="entry name" value="LRR_14"/>
    <property type="match status" value="1"/>
</dbReference>
<feature type="signal peptide" evidence="3">
    <location>
        <begin position="1"/>
        <end position="16"/>
    </location>
</feature>
<feature type="chain" id="PRO_5043385188" description="NB-ARC domain-containing protein" evidence="3">
    <location>
        <begin position="17"/>
        <end position="751"/>
    </location>
</feature>
<dbReference type="Proteomes" id="UP001443914">
    <property type="component" value="Unassembled WGS sequence"/>
</dbReference>
<dbReference type="PANTHER" id="PTHR23155">
    <property type="entry name" value="DISEASE RESISTANCE PROTEIN RP"/>
    <property type="match status" value="1"/>
</dbReference>
<sequence length="751" mass="85241">MMCKTLWLFMAWVVLGNLFRHTSLKGHFSGFAWAYISQQLQLGPVCREILLQIIPENDQQRRTKIQGLPESQLPGELYEMLKQNKYLIVLDDVWFVRDWLCLEPAFPVNDISHGSKLIITTRNPQILSDLAHNIVSYYEVKLLDRLKSWELLRIKGNFSKDNAAMVQAFYNEVCKMMKNKPEDFNHAPSTAQTLNFADPGMVEIGEKMLDHCNGHPLAIAVLGGVLATKKTEQEWRSVLEDLPSHLQRDESYTGVYEVLGMSYYELPYNVKPCFLHFVNFPEDFEIPIERIYNLWIAEGILSSAHDQSTQKRSSMEEIAEVYLQELVQRGMIKLGKKDYQGEFSTCHLHDLMRDKGLEIVEKEGFLKIVDHRLGVANNSTRRVTVYVGDEEISNSLEKALSGKRPPLRSIMLFQGKDGREESSEWIKSVCQDFELLRVLDLEGARLQGSLPCKVENLLFLRHLSLKDTGISELPSSISTLKSLLILDLQVSGVITLPNILWKLSSLIHLYLPSRNVSRKVEREGPYRITDGTPLILDNLKCLEKLVGVNLDKLDQKGLEQLTSLRKFTATCIYNKSILQTMLRSPSIKCMRLKLDAGLLCVDPMLLSACTCLKVLSLDANTNLIPYLPLRPKMFPQCLVNLDISFCKFKTDPMPILETLPNLHGLGLHVCYDGLKLSCSAQGFPRLTYLAFDGLCCVQEWDVQQGGLSKLQNLNLYNFFIPMLPLALPPLLTISCFPCVPGVDRFGPCPHA</sequence>
<evidence type="ECO:0000313" key="8">
    <source>
        <dbReference type="Proteomes" id="UP001443914"/>
    </source>
</evidence>
<reference evidence="7" key="1">
    <citation type="submission" date="2024-03" db="EMBL/GenBank/DDBJ databases">
        <title>WGS assembly of Saponaria officinalis var. Norfolk2.</title>
        <authorList>
            <person name="Jenkins J."/>
            <person name="Shu S."/>
            <person name="Grimwood J."/>
            <person name="Barry K."/>
            <person name="Goodstein D."/>
            <person name="Schmutz J."/>
            <person name="Leebens-Mack J."/>
            <person name="Osbourn A."/>
        </authorList>
    </citation>
    <scope>NUCLEOTIDE SEQUENCE [LARGE SCALE GENOMIC DNA]</scope>
    <source>
        <strain evidence="7">JIC</strain>
    </source>
</reference>
<dbReference type="InterPro" id="IPR058922">
    <property type="entry name" value="WHD_DRP"/>
</dbReference>